<evidence type="ECO:0000256" key="5">
    <source>
        <dbReference type="SAM" id="MobiDB-lite"/>
    </source>
</evidence>
<dbReference type="Pfam" id="PF00536">
    <property type="entry name" value="SAM_1"/>
    <property type="match status" value="1"/>
</dbReference>
<evidence type="ECO:0000256" key="1">
    <source>
        <dbReference type="ARBA" id="ARBA00004123"/>
    </source>
</evidence>
<dbReference type="SUPFAM" id="SSF47769">
    <property type="entry name" value="SAM/Pointed domain"/>
    <property type="match status" value="1"/>
</dbReference>
<organism evidence="7 8">
    <name type="scientific">Chironomus riparius</name>
    <dbReference type="NCBI Taxonomy" id="315576"/>
    <lineage>
        <taxon>Eukaryota</taxon>
        <taxon>Metazoa</taxon>
        <taxon>Ecdysozoa</taxon>
        <taxon>Arthropoda</taxon>
        <taxon>Hexapoda</taxon>
        <taxon>Insecta</taxon>
        <taxon>Pterygota</taxon>
        <taxon>Neoptera</taxon>
        <taxon>Endopterygota</taxon>
        <taxon>Diptera</taxon>
        <taxon>Nematocera</taxon>
        <taxon>Chironomoidea</taxon>
        <taxon>Chironomidae</taxon>
        <taxon>Chironominae</taxon>
        <taxon>Chironomus</taxon>
    </lineage>
</organism>
<dbReference type="PANTHER" id="PTHR12247">
    <property type="entry name" value="POLYCOMB GROUP PROTEIN"/>
    <property type="match status" value="1"/>
</dbReference>
<keyword evidence="2" id="KW-0677">Repeat</keyword>
<dbReference type="EMBL" id="OU895877">
    <property type="protein sequence ID" value="CAG9798950.1"/>
    <property type="molecule type" value="Genomic_DNA"/>
</dbReference>
<dbReference type="InterPro" id="IPR004092">
    <property type="entry name" value="Mbt"/>
</dbReference>
<dbReference type="Pfam" id="PF02820">
    <property type="entry name" value="MBT"/>
    <property type="match status" value="4"/>
</dbReference>
<keyword evidence="3" id="KW-0539">Nucleus</keyword>
<dbReference type="AlphaFoldDB" id="A0A9N9RLL7"/>
<comment type="subcellular location">
    <subcellularLocation>
        <location evidence="1">Nucleus</location>
    </subcellularLocation>
</comment>
<proteinExistence type="predicted"/>
<accession>A0A9N9RLL7</accession>
<dbReference type="OrthoDB" id="5800688at2759"/>
<dbReference type="GO" id="GO:0042393">
    <property type="term" value="F:histone binding"/>
    <property type="evidence" value="ECO:0007669"/>
    <property type="project" value="TreeGrafter"/>
</dbReference>
<feature type="region of interest" description="Disordered" evidence="5">
    <location>
        <begin position="904"/>
        <end position="923"/>
    </location>
</feature>
<feature type="compositionally biased region" description="Basic residues" evidence="5">
    <location>
        <begin position="904"/>
        <end position="913"/>
    </location>
</feature>
<dbReference type="InterPro" id="IPR013761">
    <property type="entry name" value="SAM/pointed_sf"/>
</dbReference>
<dbReference type="Gene3D" id="1.10.150.50">
    <property type="entry name" value="Transcription Factor, Ets-1"/>
    <property type="match status" value="1"/>
</dbReference>
<evidence type="ECO:0000259" key="6">
    <source>
        <dbReference type="SMART" id="SM00454"/>
    </source>
</evidence>
<name>A0A9N9RLL7_9DIPT</name>
<dbReference type="SUPFAM" id="SSF63748">
    <property type="entry name" value="Tudor/PWWP/MBT"/>
    <property type="match status" value="4"/>
</dbReference>
<sequence>MNVFNINNQQDLNNMVWMNNTNSGQFPTISSVTSGGGQNPMIIDENSITYYNTQQTGQANLAQQQALMEVNQQLQGANFISEYPSSTSTISNAQLIQQQQIQLQHQQIQLQQQLNLAAYGNIVNMGSLLANSSDIGGEEDDEEEEEEEEDETGELEDYEEENSNSDYSLQQQQLFLLQQQAHLQQQQLLEQNNIQLNDGNYFLINNPHLFNSSATSDDGSPVIIQQNPMPQQIIMTNKQVTIAPNTGNLTIAQKGNSKKLKESHKIMPVVRPGLKLKTPIAYFGNSDPSSIPIQKDGMGVCEKCGAIGVKHAFYTKERRFCSLSCARGFEEIAGDQALTTAVSTIKPVRAKHQQSQQQQHHQTNYKFKADQIKAESDENESIIKIHSQQQPVLYQTVMPQEPVPQIIKPSNNSLIEDRHMSITRRKPPSEFANSYDWNEVINKDDFFAAPVTNFTHAPGYDLWSDIIVGLKVEVENSDFKDGDIQSNQQPIPFWIASIIKVHGYKAKLRYEGYENDEAHDFWVNLCTTEVHSVGWSAMQGRQLIPPMKIEARIKNMKKYLLKSLHHAKTLPGNFYNKLSDSFRSRFEVGLILEVVDKNCISQVKLARIMKIVGKRLYVQYFDSSDPDSGFWCHEDSPLIHPVGWATTVGHKLSAPQDYIDRMNLARERILDPNDDDATMDLFKLNFLYEEYFDSTRDDKVTAFCEGMKLEAIDPLNLSSICVATVMEVLKFGYMMIRIDSYAPDVTGSDWFCYHEKSPCIFPVGFCKANGIQLTPPHGYTTSNFNWNTYLAETKSIPAMDQVFHRFSSNHGFKVGMKVECADLMDPRLVCVATVSRVVGRLLKIHFDGWDDEYDQWLDCESPDIYPVGWCVTVGHKLEGPPNANAGKTQLMPIKIVPKVNVKKQTKKGPKRKSLLKEQQHQQQSHFVVSNAQKQYTGPVASTSMPSLPITFIKTDSDNTYTIKQVPHPQQQQQNLYGGSILKQEPSENSIINNFKNLQKNLELIEQQHVGYRTQTVQGYVEESDEDQSGIAMFDGEDDDDITLSPLEWDCNDVIEFLKRSNCSQHCELFMKNKIDGKKLLQLTQTEIIQLLGMKVGPAIKVYDLIQQIKVKVAPFMHAPMK</sequence>
<evidence type="ECO:0000256" key="2">
    <source>
        <dbReference type="ARBA" id="ARBA00022737"/>
    </source>
</evidence>
<evidence type="ECO:0000313" key="8">
    <source>
        <dbReference type="Proteomes" id="UP001153620"/>
    </source>
</evidence>
<keyword evidence="4" id="KW-0175">Coiled coil</keyword>
<dbReference type="Gene3D" id="3.30.60.160">
    <property type="match status" value="1"/>
</dbReference>
<evidence type="ECO:0000256" key="3">
    <source>
        <dbReference type="ARBA" id="ARBA00023242"/>
    </source>
</evidence>
<feature type="domain" description="SAM" evidence="6">
    <location>
        <begin position="1045"/>
        <end position="1111"/>
    </location>
</feature>
<dbReference type="CDD" id="cd20097">
    <property type="entry name" value="MBT_dSfmbt-like_rpt1"/>
    <property type="match status" value="1"/>
</dbReference>
<evidence type="ECO:0000313" key="7">
    <source>
        <dbReference type="EMBL" id="CAG9798950.1"/>
    </source>
</evidence>
<dbReference type="Pfam" id="PF21319">
    <property type="entry name" value="zf-FCS_1"/>
    <property type="match status" value="1"/>
</dbReference>
<dbReference type="SMART" id="SM00454">
    <property type="entry name" value="SAM"/>
    <property type="match status" value="1"/>
</dbReference>
<keyword evidence="8" id="KW-1185">Reference proteome</keyword>
<protein>
    <recommendedName>
        <fullName evidence="6">SAM domain-containing protein</fullName>
    </recommendedName>
</protein>
<gene>
    <name evidence="7" type="ORF">CHIRRI_LOCUS1925</name>
</gene>
<dbReference type="GO" id="GO:0005634">
    <property type="term" value="C:nucleus"/>
    <property type="evidence" value="ECO:0007669"/>
    <property type="project" value="UniProtKB-SubCell"/>
</dbReference>
<reference evidence="7" key="1">
    <citation type="submission" date="2022-01" db="EMBL/GenBank/DDBJ databases">
        <authorList>
            <person name="King R."/>
        </authorList>
    </citation>
    <scope>NUCLEOTIDE SEQUENCE</scope>
</reference>
<dbReference type="InterPro" id="IPR050548">
    <property type="entry name" value="PcG_chromatin_remod_factors"/>
</dbReference>
<dbReference type="PANTHER" id="PTHR12247:SF104">
    <property type="entry name" value="POLYCOMB PROTEIN SFMBT"/>
    <property type="match status" value="1"/>
</dbReference>
<dbReference type="GO" id="GO:0045892">
    <property type="term" value="P:negative regulation of DNA-templated transcription"/>
    <property type="evidence" value="ECO:0007669"/>
    <property type="project" value="TreeGrafter"/>
</dbReference>
<reference evidence="7" key="2">
    <citation type="submission" date="2022-10" db="EMBL/GenBank/DDBJ databases">
        <authorList>
            <consortium name="ENA_rothamsted_submissions"/>
            <consortium name="culmorum"/>
            <person name="King R."/>
        </authorList>
    </citation>
    <scope>NUCLEOTIDE SEQUENCE</scope>
</reference>
<feature type="coiled-coil region" evidence="4">
    <location>
        <begin position="987"/>
        <end position="1014"/>
    </location>
</feature>
<dbReference type="Gene3D" id="2.30.30.140">
    <property type="match status" value="4"/>
</dbReference>
<dbReference type="GO" id="GO:0003682">
    <property type="term" value="F:chromatin binding"/>
    <property type="evidence" value="ECO:0007669"/>
    <property type="project" value="TreeGrafter"/>
</dbReference>
<dbReference type="CDD" id="cd20100">
    <property type="entry name" value="MBT_dSfmbt-like_rpt4"/>
    <property type="match status" value="1"/>
</dbReference>
<dbReference type="SMART" id="SM00561">
    <property type="entry name" value="MBT"/>
    <property type="match status" value="4"/>
</dbReference>
<feature type="compositionally biased region" description="Acidic residues" evidence="5">
    <location>
        <begin position="136"/>
        <end position="163"/>
    </location>
</feature>
<evidence type="ECO:0000256" key="4">
    <source>
        <dbReference type="SAM" id="Coils"/>
    </source>
</evidence>
<dbReference type="InterPro" id="IPR001660">
    <property type="entry name" value="SAM"/>
</dbReference>
<dbReference type="Proteomes" id="UP001153620">
    <property type="component" value="Chromosome 1"/>
</dbReference>
<dbReference type="InterPro" id="IPR038603">
    <property type="entry name" value="Znf_FCS_sf"/>
</dbReference>
<feature type="region of interest" description="Disordered" evidence="5">
    <location>
        <begin position="130"/>
        <end position="166"/>
    </location>
</feature>